<comment type="caution">
    <text evidence="2">The sequence shown here is derived from an EMBL/GenBank/DDBJ whole genome shotgun (WGS) entry which is preliminary data.</text>
</comment>
<feature type="region of interest" description="Disordered" evidence="1">
    <location>
        <begin position="469"/>
        <end position="554"/>
    </location>
</feature>
<feature type="region of interest" description="Disordered" evidence="1">
    <location>
        <begin position="356"/>
        <end position="375"/>
    </location>
</feature>
<feature type="compositionally biased region" description="Polar residues" evidence="1">
    <location>
        <begin position="282"/>
        <end position="294"/>
    </location>
</feature>
<feature type="region of interest" description="Disordered" evidence="1">
    <location>
        <begin position="132"/>
        <end position="177"/>
    </location>
</feature>
<feature type="compositionally biased region" description="Polar residues" evidence="1">
    <location>
        <begin position="310"/>
        <end position="322"/>
    </location>
</feature>
<feature type="region of interest" description="Disordered" evidence="1">
    <location>
        <begin position="431"/>
        <end position="451"/>
    </location>
</feature>
<feature type="compositionally biased region" description="Polar residues" evidence="1">
    <location>
        <begin position="469"/>
        <end position="504"/>
    </location>
</feature>
<dbReference type="EMBL" id="QZAO01000166">
    <property type="protein sequence ID" value="THW73609.1"/>
    <property type="molecule type" value="Genomic_DNA"/>
</dbReference>
<feature type="region of interest" description="Disordered" evidence="1">
    <location>
        <begin position="89"/>
        <end position="120"/>
    </location>
</feature>
<gene>
    <name evidence="2" type="ORF">D6D19_05512</name>
</gene>
<reference evidence="2 3" key="1">
    <citation type="submission" date="2018-10" db="EMBL/GenBank/DDBJ databases">
        <title>Fifty Aureobasidium pullulans genomes reveal a recombining polyextremotolerant generalist.</title>
        <authorList>
            <person name="Gostincar C."/>
            <person name="Turk M."/>
            <person name="Zajc J."/>
            <person name="Gunde-Cimerman N."/>
        </authorList>
    </citation>
    <scope>NUCLEOTIDE SEQUENCE [LARGE SCALE GENOMIC DNA]</scope>
    <source>
        <strain evidence="2 3">EXF-10659</strain>
    </source>
</reference>
<dbReference type="Proteomes" id="UP000308802">
    <property type="component" value="Unassembled WGS sequence"/>
</dbReference>
<feature type="region of interest" description="Disordered" evidence="1">
    <location>
        <begin position="204"/>
        <end position="344"/>
    </location>
</feature>
<evidence type="ECO:0000313" key="2">
    <source>
        <dbReference type="EMBL" id="THW73609.1"/>
    </source>
</evidence>
<name>A0A4S9A3W3_AURPU</name>
<protein>
    <submittedName>
        <fullName evidence="2">Uncharacterized protein</fullName>
    </submittedName>
</protein>
<evidence type="ECO:0000313" key="3">
    <source>
        <dbReference type="Proteomes" id="UP000308802"/>
    </source>
</evidence>
<proteinExistence type="predicted"/>
<feature type="compositionally biased region" description="Polar residues" evidence="1">
    <location>
        <begin position="331"/>
        <end position="344"/>
    </location>
</feature>
<feature type="compositionally biased region" description="Polar residues" evidence="1">
    <location>
        <begin position="204"/>
        <end position="214"/>
    </location>
</feature>
<accession>A0A4S9A3W3</accession>
<sequence>MELLAHASAPSSRKDDERFKRQAKAYSSFQSASIVRLDLSQNEIGPSVSAVMELPTMSRVNQDPSVYLDATQDAWTALDSQLYSASQESAYQSHLESDDEGNLDETILPFPVDPSMPPRRVRTALLPDESGLLAKDSPKAAELQPSSSIPGFEPDGHESHVPTPSRSSHIDEHPTPSYLDGLSTFNLAETPVPRIALLRASKSSLPQENFSSPSDDIPSQLPSTYSISDINSDPVHSDQHHAPPSSEWGSLPRGSAPQPWNGIIEDESPLKGIRSLGKRRVQTSSPLKQTQSLESPRANMSAHIRPARSSAPSGQDEISSASLDRAVVPRTRQQTAPVRQKFSSSFELRFSSAPQAQGTPFISGYDPAPSSNATQAYSADSASRSSFELRFSSAPQGEGSHLAGGSDTAAPQMLRRQSLQQLLPTSFEFQFSSSPEARGTQSTYRSNTDVPAVSRQHSLGQLLPTSFESRFSSSPEAQGTPVPNSEDQVANRAQLSSSPSSKINLFQPGTKFFSRTKAPSSSAAETPIPDVSKSMTNNKTHTKSHPWHPTPSVSRLGSAVVHRALSENAGDVSTPLRSVRADKRTLLSARIPETVIAAKKRKLASLATPKAKPNTQERDIIKTLSTQINPPPPPTGSGSFATHITPQLQSQFGNADLQRIYKPHYPPNRELRPSERGYWQIDTRGWNAEIQIKFWSFLQTTIGSGASGWGIWCLRENGGKDDTEHQGADDELELGIVKIFCWGEVVRHVWLLCYVASNTKVKYVESQWFDADGKVVIRKVTLVYDCQSDVGWLVPQLSLLLHLCRAYHGKYGRPDPNPCATPSPDGASAALEALSGSNVVIITRPLVFGRRLETHKTKRLLPTTFSELITQVTQPPGGSALRVLKTYNLPSIKAWARIIDRVGAALVCRDLDQAIDFVSAPCNRLTYRRIRIAASVRRFPKVKGTL</sequence>
<organism evidence="2 3">
    <name type="scientific">Aureobasidium pullulans</name>
    <name type="common">Black yeast</name>
    <name type="synonym">Pullularia pullulans</name>
    <dbReference type="NCBI Taxonomy" id="5580"/>
    <lineage>
        <taxon>Eukaryota</taxon>
        <taxon>Fungi</taxon>
        <taxon>Dikarya</taxon>
        <taxon>Ascomycota</taxon>
        <taxon>Pezizomycotina</taxon>
        <taxon>Dothideomycetes</taxon>
        <taxon>Dothideomycetidae</taxon>
        <taxon>Dothideales</taxon>
        <taxon>Saccotheciaceae</taxon>
        <taxon>Aureobasidium</taxon>
    </lineage>
</organism>
<evidence type="ECO:0000256" key="1">
    <source>
        <dbReference type="SAM" id="MobiDB-lite"/>
    </source>
</evidence>
<dbReference type="AlphaFoldDB" id="A0A4S9A3W3"/>
<feature type="compositionally biased region" description="Polar residues" evidence="1">
    <location>
        <begin position="220"/>
        <end position="231"/>
    </location>
</feature>